<evidence type="ECO:0000313" key="2">
    <source>
        <dbReference type="Proteomes" id="UP000271554"/>
    </source>
</evidence>
<gene>
    <name evidence="1" type="ORF">DWB77_07452</name>
</gene>
<proteinExistence type="predicted"/>
<name>A0A387HMY0_9ACTN</name>
<evidence type="ECO:0000313" key="1">
    <source>
        <dbReference type="EMBL" id="AYG85235.1"/>
    </source>
</evidence>
<dbReference type="OrthoDB" id="5185368at2"/>
<sequence>MADGFIRWYRKSGATSVFAEQVSLFEAHGMSLAHPARKQAVVLDIEGEQVFMPQEELGRLLGLRIAPLTMEWWLTADTNVIDEYTYQPFGCEIQTLWLDGLYTEEMQLVEAAVIAATTQLPMPTHAVVIDRLGTSDPDDWDSLMLYDGANVPRFPDVVIAQEPIAEKIMGATPGLTKGSVGGCLTRLAPARQA</sequence>
<reference evidence="1 2" key="1">
    <citation type="submission" date="2018-10" db="EMBL/GenBank/DDBJ databases">
        <title>Relationship between Morphology and Antimicrobial Activity in Streptomyces.</title>
        <authorList>
            <person name="Kang H.J."/>
            <person name="Kim S.B."/>
        </authorList>
    </citation>
    <scope>NUCLEOTIDE SEQUENCE [LARGE SCALE GENOMIC DNA]</scope>
    <source>
        <strain evidence="1 2">BH38</strain>
    </source>
</reference>
<organism evidence="1 2">
    <name type="scientific">Streptomyces hundungensis</name>
    <dbReference type="NCBI Taxonomy" id="1077946"/>
    <lineage>
        <taxon>Bacteria</taxon>
        <taxon>Bacillati</taxon>
        <taxon>Actinomycetota</taxon>
        <taxon>Actinomycetes</taxon>
        <taxon>Kitasatosporales</taxon>
        <taxon>Streptomycetaceae</taxon>
        <taxon>Streptomyces</taxon>
    </lineage>
</organism>
<accession>A0A387HMY0</accession>
<dbReference type="AlphaFoldDB" id="A0A387HMY0"/>
<dbReference type="EMBL" id="CP032698">
    <property type="protein sequence ID" value="AYG85235.1"/>
    <property type="molecule type" value="Genomic_DNA"/>
</dbReference>
<dbReference type="KEGG" id="shun:DWB77_07452"/>
<keyword evidence="2" id="KW-1185">Reference proteome</keyword>
<dbReference type="RefSeq" id="WP_120727071.1">
    <property type="nucleotide sequence ID" value="NZ_CP032698.1"/>
</dbReference>
<dbReference type="Proteomes" id="UP000271554">
    <property type="component" value="Chromosome"/>
</dbReference>
<protein>
    <submittedName>
        <fullName evidence="1">Uncharacterized protein</fullName>
    </submittedName>
</protein>